<dbReference type="PROSITE" id="PS50191">
    <property type="entry name" value="CRAL_TRIO"/>
    <property type="match status" value="1"/>
</dbReference>
<feature type="region of interest" description="Disordered" evidence="1">
    <location>
        <begin position="25"/>
        <end position="65"/>
    </location>
</feature>
<feature type="domain" description="CRAL-TRIO" evidence="2">
    <location>
        <begin position="181"/>
        <end position="339"/>
    </location>
</feature>
<feature type="region of interest" description="Disordered" evidence="1">
    <location>
        <begin position="691"/>
        <end position="755"/>
    </location>
</feature>
<feature type="compositionally biased region" description="Polar residues" evidence="1">
    <location>
        <begin position="742"/>
        <end position="755"/>
    </location>
</feature>
<dbReference type="OrthoDB" id="1434354at2759"/>
<sequence>MGSAASIDKEGRDAYKRSLYAAVAAAQKDKDEKPKPELAETDVAVADKPAGTVETSQETQRRDGERVDRATLAMSNEDLDGQELLAARTQLLEELQVERRELGRKGEHLFNPARLSRYIQGNNGSVEEATAHFRKMLCWYKEANMLQKRTLIENKPWCVDSVTGARELFDMMCIDASKFTKDGNMLWVQRDGFAQIEKIMSLTDEDLVGRMSLLCELREHHLDQLSIKKGKLMKSFQVRDLTGLNIGAVLRSRFVMKRLADVFKIVSTAYPETLHQMVIVNPPAGFNLFWTAVQPMLNDRIRKKFRFIPSGPMDFPLELVKMAGVGVLESLANLADVVQNRHENNLTLAPGFAHYKCQRLPAGSMASWSFSVTKSSLHFRAIVIETSDEDSQHGAAGLAMRDVFEAQPVSGVVSGQSDVLEVDSLLWLAWCNADSWTQSVPLSNLQLMVFQKTSPPDDFDRNPSVSSIRSRRESRSPTSLASCFMPWCGVDDVPSDDESLESNPNLTRQPQYSSRPPQTQSAEKCSESRHCDGLFAKDPGLDASLSWGVSPLSLGSQAPVQGPRKSSCDPGPSLLLPFCGDARLSQQEEGATCHLIEEPKVITLNQETNVHSKSPTVQFFPQGDQSRRGSAEALLLIQASQEEDFENLPADQKGTSTPTNDVEVEGTTACSHTLKEEESAHLRLLFLGLEHHQQQKDDKPKAKSTREDGMPAGNTCSTKKETKEDTQLKAAADKATERKTQGDTTASRGDSTTGGTNVVEEHAIRERAMAQRRAVEGYDTWNRGGIVPSDQELLTCELMFDNGKAERYVVEASPGHILMRDDRASLHQAKPRIPGALAVDKL</sequence>
<dbReference type="PANTHER" id="PTHR45657:SF1">
    <property type="entry name" value="CRAL-TRIO DOMAIN-CONTAINING PROTEIN YKL091C-RELATED"/>
    <property type="match status" value="1"/>
</dbReference>
<evidence type="ECO:0000259" key="2">
    <source>
        <dbReference type="PROSITE" id="PS50191"/>
    </source>
</evidence>
<dbReference type="AlphaFoldDB" id="A0A1Q9C8N5"/>
<dbReference type="Pfam" id="PF00650">
    <property type="entry name" value="CRAL_TRIO"/>
    <property type="match status" value="1"/>
</dbReference>
<dbReference type="SUPFAM" id="SSF52087">
    <property type="entry name" value="CRAL/TRIO domain"/>
    <property type="match status" value="1"/>
</dbReference>
<dbReference type="SMART" id="SM00516">
    <property type="entry name" value="SEC14"/>
    <property type="match status" value="1"/>
</dbReference>
<evidence type="ECO:0000256" key="1">
    <source>
        <dbReference type="SAM" id="MobiDB-lite"/>
    </source>
</evidence>
<dbReference type="InterPro" id="IPR051026">
    <property type="entry name" value="PI/PC_transfer"/>
</dbReference>
<feature type="region of interest" description="Disordered" evidence="1">
    <location>
        <begin position="494"/>
        <end position="527"/>
    </location>
</feature>
<evidence type="ECO:0000313" key="3">
    <source>
        <dbReference type="EMBL" id="OLP79289.1"/>
    </source>
</evidence>
<dbReference type="InterPro" id="IPR001251">
    <property type="entry name" value="CRAL-TRIO_dom"/>
</dbReference>
<feature type="compositionally biased region" description="Basic and acidic residues" evidence="1">
    <location>
        <begin position="718"/>
        <end position="741"/>
    </location>
</feature>
<dbReference type="CDD" id="cd00170">
    <property type="entry name" value="SEC14"/>
    <property type="match status" value="1"/>
</dbReference>
<dbReference type="EMBL" id="LSRX01001503">
    <property type="protein sequence ID" value="OLP79289.1"/>
    <property type="molecule type" value="Genomic_DNA"/>
</dbReference>
<dbReference type="Gene3D" id="3.40.525.10">
    <property type="entry name" value="CRAL-TRIO lipid binding domain"/>
    <property type="match status" value="1"/>
</dbReference>
<feature type="compositionally biased region" description="Basic and acidic residues" evidence="1">
    <location>
        <begin position="27"/>
        <end position="38"/>
    </location>
</feature>
<proteinExistence type="predicted"/>
<gene>
    <name evidence="3" type="primary">T23G5.2</name>
    <name evidence="3" type="ORF">AK812_SmicGene40446</name>
</gene>
<accession>A0A1Q9C8N5</accession>
<keyword evidence="4" id="KW-1185">Reference proteome</keyword>
<reference evidence="3 4" key="1">
    <citation type="submission" date="2016-02" db="EMBL/GenBank/DDBJ databases">
        <title>Genome analysis of coral dinoflagellate symbionts highlights evolutionary adaptations to a symbiotic lifestyle.</title>
        <authorList>
            <person name="Aranda M."/>
            <person name="Li Y."/>
            <person name="Liew Y.J."/>
            <person name="Baumgarten S."/>
            <person name="Simakov O."/>
            <person name="Wilson M."/>
            <person name="Piel J."/>
            <person name="Ashoor H."/>
            <person name="Bougouffa S."/>
            <person name="Bajic V.B."/>
            <person name="Ryu T."/>
            <person name="Ravasi T."/>
            <person name="Bayer T."/>
            <person name="Micklem G."/>
            <person name="Kim H."/>
            <person name="Bhak J."/>
            <person name="Lajeunesse T.C."/>
            <person name="Voolstra C.R."/>
        </authorList>
    </citation>
    <scope>NUCLEOTIDE SEQUENCE [LARGE SCALE GENOMIC DNA]</scope>
    <source>
        <strain evidence="3 4">CCMP2467</strain>
    </source>
</reference>
<protein>
    <submittedName>
        <fullName evidence="3">CRAL-TRIO domain-containing protein T23G5.2</fullName>
    </submittedName>
</protein>
<feature type="compositionally biased region" description="Basic and acidic residues" evidence="1">
    <location>
        <begin position="691"/>
        <end position="709"/>
    </location>
</feature>
<evidence type="ECO:0000313" key="4">
    <source>
        <dbReference type="Proteomes" id="UP000186817"/>
    </source>
</evidence>
<feature type="compositionally biased region" description="Polar residues" evidence="1">
    <location>
        <begin position="501"/>
        <end position="523"/>
    </location>
</feature>
<name>A0A1Q9C8N5_SYMMI</name>
<dbReference type="PANTHER" id="PTHR45657">
    <property type="entry name" value="CRAL-TRIO DOMAIN-CONTAINING PROTEIN YKL091C-RELATED"/>
    <property type="match status" value="1"/>
</dbReference>
<comment type="caution">
    <text evidence="3">The sequence shown here is derived from an EMBL/GenBank/DDBJ whole genome shotgun (WGS) entry which is preliminary data.</text>
</comment>
<dbReference type="InterPro" id="IPR036865">
    <property type="entry name" value="CRAL-TRIO_dom_sf"/>
</dbReference>
<organism evidence="3 4">
    <name type="scientific">Symbiodinium microadriaticum</name>
    <name type="common">Dinoflagellate</name>
    <name type="synonym">Zooxanthella microadriatica</name>
    <dbReference type="NCBI Taxonomy" id="2951"/>
    <lineage>
        <taxon>Eukaryota</taxon>
        <taxon>Sar</taxon>
        <taxon>Alveolata</taxon>
        <taxon>Dinophyceae</taxon>
        <taxon>Suessiales</taxon>
        <taxon>Symbiodiniaceae</taxon>
        <taxon>Symbiodinium</taxon>
    </lineage>
</organism>
<dbReference type="Proteomes" id="UP000186817">
    <property type="component" value="Unassembled WGS sequence"/>
</dbReference>